<accession>A0ABZ2U7L9</accession>
<keyword evidence="1" id="KW-0812">Transmembrane</keyword>
<evidence type="ECO:0000256" key="1">
    <source>
        <dbReference type="SAM" id="Phobius"/>
    </source>
</evidence>
<gene>
    <name evidence="3" type="ORF">AshY1_00880</name>
</gene>
<evidence type="ECO:0000313" key="4">
    <source>
        <dbReference type="Proteomes" id="UP001484199"/>
    </source>
</evidence>
<feature type="transmembrane region" description="Helical" evidence="1">
    <location>
        <begin position="249"/>
        <end position="268"/>
    </location>
</feature>
<dbReference type="CDD" id="cd01610">
    <property type="entry name" value="PAP2_like"/>
    <property type="match status" value="1"/>
</dbReference>
<keyword evidence="1" id="KW-1133">Transmembrane helix</keyword>
<feature type="domain" description="Phosphatidic acid phosphatase type 2/haloperoxidase" evidence="2">
    <location>
        <begin position="197"/>
        <end position="272"/>
    </location>
</feature>
<organism evidence="3 4">
    <name type="scientific">Ash yellows phytoplasma</name>
    <dbReference type="NCBI Taxonomy" id="35780"/>
    <lineage>
        <taxon>Bacteria</taxon>
        <taxon>Bacillati</taxon>
        <taxon>Mycoplasmatota</taxon>
        <taxon>Mollicutes</taxon>
        <taxon>Acholeplasmatales</taxon>
        <taxon>Acholeplasmataceae</taxon>
        <taxon>Candidatus Phytoplasma</taxon>
        <taxon>16SrVII (Ash yellows group)</taxon>
    </lineage>
</organism>
<evidence type="ECO:0000259" key="2">
    <source>
        <dbReference type="Pfam" id="PF01569"/>
    </source>
</evidence>
<keyword evidence="4" id="KW-1185">Reference proteome</keyword>
<proteinExistence type="predicted"/>
<name>A0ABZ2U7L9_ASHYP</name>
<dbReference type="Proteomes" id="UP001484199">
    <property type="component" value="Chromosome"/>
</dbReference>
<feature type="transmembrane region" description="Helical" evidence="1">
    <location>
        <begin position="90"/>
        <end position="110"/>
    </location>
</feature>
<reference evidence="3" key="1">
    <citation type="submission" date="2024-03" db="EMBL/GenBank/DDBJ databases">
        <title>The Complete Genome of 'Candidatus Phytoplasma fraxini' AshY1 from the Ash Yellows Group.</title>
        <authorList>
            <person name="Boehm J.W."/>
            <person name="Huettel B."/>
            <person name="Schneider B."/>
            <person name="Kube M."/>
        </authorList>
    </citation>
    <scope>NUCLEOTIDE SEQUENCE [LARGE SCALE GENOMIC DNA]</scope>
    <source>
        <strain evidence="3">AshY1</strain>
    </source>
</reference>
<feature type="transmembrane region" description="Helical" evidence="1">
    <location>
        <begin position="226"/>
        <end position="243"/>
    </location>
</feature>
<dbReference type="Pfam" id="PF01569">
    <property type="entry name" value="PAP2"/>
    <property type="match status" value="1"/>
</dbReference>
<dbReference type="InterPro" id="IPR000326">
    <property type="entry name" value="PAP2/HPO"/>
</dbReference>
<dbReference type="RefSeq" id="WP_341266650.1">
    <property type="nucleotide sequence ID" value="NZ_CP146843.1"/>
</dbReference>
<dbReference type="EMBL" id="CP146843">
    <property type="protein sequence ID" value="WYY26241.1"/>
    <property type="molecule type" value="Genomic_DNA"/>
</dbReference>
<feature type="transmembrane region" description="Helical" evidence="1">
    <location>
        <begin position="25"/>
        <end position="49"/>
    </location>
</feature>
<evidence type="ECO:0000313" key="3">
    <source>
        <dbReference type="EMBL" id="WYY26241.1"/>
    </source>
</evidence>
<feature type="transmembrane region" description="Helical" evidence="1">
    <location>
        <begin position="130"/>
        <end position="154"/>
    </location>
</feature>
<keyword evidence="1" id="KW-0472">Membrane</keyword>
<protein>
    <submittedName>
        <fullName evidence="3">Phosphatase PAP2 family protein</fullName>
    </submittedName>
</protein>
<sequence length="274" mass="32662">MSNEHNCTKKLLSKNSDNYKRLKNYILKFFFMILVSLVMYYAVLFCLYYNNNKQYYVSEDGDSAENNYWINILNLGLNERLKNNNLSFPVFSFSSCFVFIYIGSFFWWYLITPILAYKYLYSENGSDPKILHCLFKSFFIFLFIASMIFCIFPIQCLEIKDFKDITSKDHNSICKFLIVKSNLLLKQIYDLDCTRLNCLPSFHVSNSWFCYIPFRIKQNKKIPKKVIYFQFIIAVLVFISTFVIKQHYIMDGICSIVLVELIFSLVWLKIKNKK</sequence>